<keyword evidence="3" id="KW-1185">Reference proteome</keyword>
<dbReference type="SMART" id="SM00987">
    <property type="entry name" value="UreE_C"/>
    <property type="match status" value="1"/>
</dbReference>
<dbReference type="InterPro" id="IPR047124">
    <property type="entry name" value="HI_0220.2"/>
</dbReference>
<dbReference type="SUPFAM" id="SSF52141">
    <property type="entry name" value="Uracil-DNA glycosylase-like"/>
    <property type="match status" value="1"/>
</dbReference>
<dbReference type="PANTHER" id="PTHR42160:SF1">
    <property type="entry name" value="URACIL-DNA GLYCOSYLASE SUPERFAMILY PROTEIN"/>
    <property type="match status" value="1"/>
</dbReference>
<gene>
    <name evidence="2" type="ORF">ACFOEE_08705</name>
</gene>
<dbReference type="PANTHER" id="PTHR42160">
    <property type="entry name" value="URACIL-DNA GLYCOSYLASE SUPERFAMILY PROTEIN"/>
    <property type="match status" value="1"/>
</dbReference>
<dbReference type="InterPro" id="IPR036895">
    <property type="entry name" value="Uracil-DNA_glycosylase-like_sf"/>
</dbReference>
<protein>
    <submittedName>
        <fullName evidence="2">Uracil-DNA glycosylase family protein</fullName>
    </submittedName>
</protein>
<feature type="domain" description="Uracil-DNA glycosylase-like" evidence="1">
    <location>
        <begin position="28"/>
        <end position="182"/>
    </location>
</feature>
<dbReference type="Pfam" id="PF03167">
    <property type="entry name" value="UDG"/>
    <property type="match status" value="1"/>
</dbReference>
<accession>A0ABV7CJ15</accession>
<dbReference type="EMBL" id="JBHRSD010000014">
    <property type="protein sequence ID" value="MFC3032597.1"/>
    <property type="molecule type" value="Genomic_DNA"/>
</dbReference>
<proteinExistence type="predicted"/>
<dbReference type="SMART" id="SM00986">
    <property type="entry name" value="UDG"/>
    <property type="match status" value="1"/>
</dbReference>
<reference evidence="3" key="1">
    <citation type="journal article" date="2019" name="Int. J. Syst. Evol. Microbiol.">
        <title>The Global Catalogue of Microorganisms (GCM) 10K type strain sequencing project: providing services to taxonomists for standard genome sequencing and annotation.</title>
        <authorList>
            <consortium name="The Broad Institute Genomics Platform"/>
            <consortium name="The Broad Institute Genome Sequencing Center for Infectious Disease"/>
            <person name="Wu L."/>
            <person name="Ma J."/>
        </authorList>
    </citation>
    <scope>NUCLEOTIDE SEQUENCE [LARGE SCALE GENOMIC DNA]</scope>
    <source>
        <strain evidence="3">KCTC 42730</strain>
    </source>
</reference>
<evidence type="ECO:0000313" key="2">
    <source>
        <dbReference type="EMBL" id="MFC3032597.1"/>
    </source>
</evidence>
<dbReference type="CDD" id="cd10033">
    <property type="entry name" value="UDG_like"/>
    <property type="match status" value="1"/>
</dbReference>
<evidence type="ECO:0000259" key="1">
    <source>
        <dbReference type="SMART" id="SM00986"/>
    </source>
</evidence>
<name>A0ABV7CJ15_9GAMM</name>
<dbReference type="InterPro" id="IPR005122">
    <property type="entry name" value="Uracil-DNA_glycosylase-like"/>
</dbReference>
<evidence type="ECO:0000313" key="3">
    <source>
        <dbReference type="Proteomes" id="UP001595453"/>
    </source>
</evidence>
<dbReference type="Proteomes" id="UP001595453">
    <property type="component" value="Unassembled WGS sequence"/>
</dbReference>
<sequence length="189" mass="21270">MAELATVLAQIERCQLCADNLPDAPKPILQFSSQAKILLAGQAPGRLARLHGRPFADPSGELLRRWLGVNEQQFYDPSCFAIVPMAFCFPGRGKSGDNPPPVICQQTWHQRLLALNSNIQLTICIGSYAQQFHMAKQSVTTLVQQYQQWLPSKIALPHPSPRNRYWLAQNPWFEQEVIPQLQARVASLI</sequence>
<dbReference type="RefSeq" id="WP_377123257.1">
    <property type="nucleotide sequence ID" value="NZ_JBHRSD010000014.1"/>
</dbReference>
<comment type="caution">
    <text evidence="2">The sequence shown here is derived from an EMBL/GenBank/DDBJ whole genome shotgun (WGS) entry which is preliminary data.</text>
</comment>
<dbReference type="Gene3D" id="3.40.470.10">
    <property type="entry name" value="Uracil-DNA glycosylase-like domain"/>
    <property type="match status" value="1"/>
</dbReference>
<organism evidence="2 3">
    <name type="scientific">Pseudoalteromonas fenneropenaei</name>
    <dbReference type="NCBI Taxonomy" id="1737459"/>
    <lineage>
        <taxon>Bacteria</taxon>
        <taxon>Pseudomonadati</taxon>
        <taxon>Pseudomonadota</taxon>
        <taxon>Gammaproteobacteria</taxon>
        <taxon>Alteromonadales</taxon>
        <taxon>Pseudoalteromonadaceae</taxon>
        <taxon>Pseudoalteromonas</taxon>
    </lineage>
</organism>